<dbReference type="InterPro" id="IPR002423">
    <property type="entry name" value="Cpn60/GroEL/TCP-1"/>
</dbReference>
<keyword evidence="3" id="KW-0143">Chaperone</keyword>
<dbReference type="GO" id="GO:0140662">
    <property type="term" value="F:ATP-dependent protein folding chaperone"/>
    <property type="evidence" value="ECO:0007669"/>
    <property type="project" value="InterPro"/>
</dbReference>
<keyword evidence="1" id="KW-0547">Nucleotide-binding</keyword>
<dbReference type="AlphaFoldDB" id="A0A5J5MJV6"/>
<evidence type="ECO:0000256" key="3">
    <source>
        <dbReference type="ARBA" id="ARBA00023186"/>
    </source>
</evidence>
<dbReference type="Proteomes" id="UP000326062">
    <property type="component" value="Chromosome 3"/>
</dbReference>
<accession>A0A5J5MJV6</accession>
<dbReference type="EMBL" id="VCEB01000003">
    <property type="protein sequence ID" value="KAB0380715.1"/>
    <property type="molecule type" value="Genomic_DNA"/>
</dbReference>
<dbReference type="Gene3D" id="1.10.560.10">
    <property type="entry name" value="GroEL-like equatorial domain"/>
    <property type="match status" value="1"/>
</dbReference>
<proteinExistence type="predicted"/>
<keyword evidence="2" id="KW-0067">ATP-binding</keyword>
<evidence type="ECO:0000313" key="4">
    <source>
        <dbReference type="EMBL" id="KAB0380715.1"/>
    </source>
</evidence>
<name>A0A5J5MJV6_MUNRE</name>
<evidence type="ECO:0000256" key="2">
    <source>
        <dbReference type="ARBA" id="ARBA00022840"/>
    </source>
</evidence>
<reference evidence="4 5" key="1">
    <citation type="submission" date="2019-06" db="EMBL/GenBank/DDBJ databases">
        <title>Discovery of a novel chromosome fission-fusion reversal in muntjac.</title>
        <authorList>
            <person name="Mudd A.B."/>
            <person name="Bredeson J.V."/>
            <person name="Baum R."/>
            <person name="Hockemeyer D."/>
            <person name="Rokhsar D.S."/>
        </authorList>
    </citation>
    <scope>NUCLEOTIDE SEQUENCE [LARGE SCALE GENOMIC DNA]</scope>
    <source>
        <strain evidence="4">UCam_UCB_Mr</strain>
        <tissue evidence="4">Fibroblast cell line</tissue>
    </source>
</reference>
<evidence type="ECO:0000256" key="1">
    <source>
        <dbReference type="ARBA" id="ARBA00022741"/>
    </source>
</evidence>
<dbReference type="GO" id="GO:0005524">
    <property type="term" value="F:ATP binding"/>
    <property type="evidence" value="ECO:0007669"/>
    <property type="project" value="UniProtKB-KW"/>
</dbReference>
<evidence type="ECO:0000313" key="5">
    <source>
        <dbReference type="Proteomes" id="UP000326062"/>
    </source>
</evidence>
<dbReference type="InterPro" id="IPR027413">
    <property type="entry name" value="GROEL-like_equatorial_sf"/>
</dbReference>
<dbReference type="InterPro" id="IPR017998">
    <property type="entry name" value="Chaperone_TCP-1"/>
</dbReference>
<protein>
    <submittedName>
        <fullName evidence="4">Uncharacterized protein</fullName>
    </submittedName>
</protein>
<dbReference type="SUPFAM" id="SSF48592">
    <property type="entry name" value="GroEL equatorial domain-like"/>
    <property type="match status" value="1"/>
</dbReference>
<keyword evidence="5" id="KW-1185">Reference proteome</keyword>
<gene>
    <name evidence="4" type="ORF">FD755_008499</name>
</gene>
<sequence>MPSHTSLYKFITRSSTLFFPSYNFLPFPLFCQGCIELWVSSFIGGVHCFLNLKALVKYKPSVKGRAQIEVQAFADALLIIPKETLVKVQAEHSESGQLVGVDLNAGEPMVAAEAGIWDNYCVKKQLLHSCTVIATNILLVDEIMRAGMSSLKG</sequence>
<organism evidence="4 5">
    <name type="scientific">Muntiacus reevesi</name>
    <name type="common">Reeves' muntjac</name>
    <name type="synonym">Cervus reevesi</name>
    <dbReference type="NCBI Taxonomy" id="9886"/>
    <lineage>
        <taxon>Eukaryota</taxon>
        <taxon>Metazoa</taxon>
        <taxon>Chordata</taxon>
        <taxon>Craniata</taxon>
        <taxon>Vertebrata</taxon>
        <taxon>Euteleostomi</taxon>
        <taxon>Mammalia</taxon>
        <taxon>Eutheria</taxon>
        <taxon>Laurasiatheria</taxon>
        <taxon>Artiodactyla</taxon>
        <taxon>Ruminantia</taxon>
        <taxon>Pecora</taxon>
        <taxon>Cervidae</taxon>
        <taxon>Muntiacinae</taxon>
        <taxon>Muntiacus</taxon>
    </lineage>
</organism>
<dbReference type="Pfam" id="PF00118">
    <property type="entry name" value="Cpn60_TCP1"/>
    <property type="match status" value="1"/>
</dbReference>
<comment type="caution">
    <text evidence="4">The sequence shown here is derived from an EMBL/GenBank/DDBJ whole genome shotgun (WGS) entry which is preliminary data.</text>
</comment>
<dbReference type="PANTHER" id="PTHR11353">
    <property type="entry name" value="CHAPERONIN"/>
    <property type="match status" value="1"/>
</dbReference>
<dbReference type="FunFam" id="1.10.560.10:FF:000038">
    <property type="entry name" value="Chaperonin containing TCP1 subunit 6B"/>
    <property type="match status" value="1"/>
</dbReference>
<dbReference type="GO" id="GO:0005832">
    <property type="term" value="C:chaperonin-containing T-complex"/>
    <property type="evidence" value="ECO:0007669"/>
    <property type="project" value="UniProtKB-ARBA"/>
</dbReference>